<name>A0A8X6HDH9_TRICU</name>
<protein>
    <submittedName>
        <fullName evidence="2">Uncharacterized protein</fullName>
    </submittedName>
</protein>
<gene>
    <name evidence="2" type="ORF">TNCT_163731</name>
</gene>
<keyword evidence="1" id="KW-0812">Transmembrane</keyword>
<dbReference type="Proteomes" id="UP000887116">
    <property type="component" value="Unassembled WGS sequence"/>
</dbReference>
<feature type="transmembrane region" description="Helical" evidence="1">
    <location>
        <begin position="69"/>
        <end position="87"/>
    </location>
</feature>
<dbReference type="AlphaFoldDB" id="A0A8X6HDH9"/>
<proteinExistence type="predicted"/>
<organism evidence="2 3">
    <name type="scientific">Trichonephila clavata</name>
    <name type="common">Joro spider</name>
    <name type="synonym">Nephila clavata</name>
    <dbReference type="NCBI Taxonomy" id="2740835"/>
    <lineage>
        <taxon>Eukaryota</taxon>
        <taxon>Metazoa</taxon>
        <taxon>Ecdysozoa</taxon>
        <taxon>Arthropoda</taxon>
        <taxon>Chelicerata</taxon>
        <taxon>Arachnida</taxon>
        <taxon>Araneae</taxon>
        <taxon>Araneomorphae</taxon>
        <taxon>Entelegynae</taxon>
        <taxon>Araneoidea</taxon>
        <taxon>Nephilidae</taxon>
        <taxon>Trichonephila</taxon>
    </lineage>
</organism>
<dbReference type="OrthoDB" id="10289964at2759"/>
<evidence type="ECO:0000313" key="2">
    <source>
        <dbReference type="EMBL" id="GFR20000.1"/>
    </source>
</evidence>
<evidence type="ECO:0000256" key="1">
    <source>
        <dbReference type="SAM" id="Phobius"/>
    </source>
</evidence>
<evidence type="ECO:0000313" key="3">
    <source>
        <dbReference type="Proteomes" id="UP000887116"/>
    </source>
</evidence>
<comment type="caution">
    <text evidence="2">The sequence shown here is derived from an EMBL/GenBank/DDBJ whole genome shotgun (WGS) entry which is preliminary data.</text>
</comment>
<dbReference type="EMBL" id="BMAO01027841">
    <property type="protein sequence ID" value="GFR20000.1"/>
    <property type="molecule type" value="Genomic_DNA"/>
</dbReference>
<accession>A0A8X6HDH9</accession>
<keyword evidence="3" id="KW-1185">Reference proteome</keyword>
<reference evidence="2" key="1">
    <citation type="submission" date="2020-07" db="EMBL/GenBank/DDBJ databases">
        <title>Multicomponent nature underlies the extraordinary mechanical properties of spider dragline silk.</title>
        <authorList>
            <person name="Kono N."/>
            <person name="Nakamura H."/>
            <person name="Mori M."/>
            <person name="Yoshida Y."/>
            <person name="Ohtoshi R."/>
            <person name="Malay A.D."/>
            <person name="Moran D.A.P."/>
            <person name="Tomita M."/>
            <person name="Numata K."/>
            <person name="Arakawa K."/>
        </authorList>
    </citation>
    <scope>NUCLEOTIDE SEQUENCE</scope>
</reference>
<sequence length="94" mass="10676">MPTPCLAEGKVYFWAPPITKSVVCGWLVSWLSKHSDPRRKEKDPDNVTDAQLQKLPAELLDKASLPHPLLLFSEYIPVASVLFYFLLQCYSGRL</sequence>
<keyword evidence="1" id="KW-0472">Membrane</keyword>
<keyword evidence="1" id="KW-1133">Transmembrane helix</keyword>